<dbReference type="Pfam" id="PF03004">
    <property type="entry name" value="Transposase_24"/>
    <property type="match status" value="1"/>
</dbReference>
<keyword evidence="2" id="KW-1185">Reference proteome</keyword>
<proteinExistence type="predicted"/>
<dbReference type="AlphaFoldDB" id="A0A843X538"/>
<accession>A0A843X538</accession>
<dbReference type="Proteomes" id="UP000652761">
    <property type="component" value="Unassembled WGS sequence"/>
</dbReference>
<organism evidence="1 2">
    <name type="scientific">Colocasia esculenta</name>
    <name type="common">Wild taro</name>
    <name type="synonym">Arum esculentum</name>
    <dbReference type="NCBI Taxonomy" id="4460"/>
    <lineage>
        <taxon>Eukaryota</taxon>
        <taxon>Viridiplantae</taxon>
        <taxon>Streptophyta</taxon>
        <taxon>Embryophyta</taxon>
        <taxon>Tracheophyta</taxon>
        <taxon>Spermatophyta</taxon>
        <taxon>Magnoliopsida</taxon>
        <taxon>Liliopsida</taxon>
        <taxon>Araceae</taxon>
        <taxon>Aroideae</taxon>
        <taxon>Colocasieae</taxon>
        <taxon>Colocasia</taxon>
    </lineage>
</organism>
<reference evidence="1" key="1">
    <citation type="submission" date="2017-07" db="EMBL/GenBank/DDBJ databases">
        <title>Taro Niue Genome Assembly and Annotation.</title>
        <authorList>
            <person name="Atibalentja N."/>
            <person name="Keating K."/>
            <person name="Fields C.J."/>
        </authorList>
    </citation>
    <scope>NUCLEOTIDE SEQUENCE</scope>
    <source>
        <strain evidence="1">Niue_2</strain>
        <tissue evidence="1">Leaf</tissue>
    </source>
</reference>
<dbReference type="EMBL" id="NMUH01005576">
    <property type="protein sequence ID" value="MQM13135.1"/>
    <property type="molecule type" value="Genomic_DNA"/>
</dbReference>
<gene>
    <name evidence="1" type="ORF">Taro_046057</name>
</gene>
<protein>
    <submittedName>
        <fullName evidence="1">Uncharacterized protein</fullName>
    </submittedName>
</protein>
<dbReference type="InterPro" id="IPR004252">
    <property type="entry name" value="Probable_transposase_24"/>
</dbReference>
<evidence type="ECO:0000313" key="2">
    <source>
        <dbReference type="Proteomes" id="UP000652761"/>
    </source>
</evidence>
<sequence>MIPFSFSLSSMSRKSQQHIRVGHEEVGGLQSSLFLWHVSAPLILFQQRALRDAMLATATAQTCADLPLAFIGGPSASAPLGFLAGASTVPEAEDVVSLQEGGGSFYDGTLLKSNHQFMHPSDEARSRSIWTTTTRSNFKHLLYNVRENAQRVCQSPNPTVWRECALTWMRRDYWQSLCNIWAAERWKETSTTMKVNRVANPDANKHTSGSAFFATHQSRLEKELKQPPTF</sequence>
<name>A0A843X538_COLES</name>
<comment type="caution">
    <text evidence="1">The sequence shown here is derived from an EMBL/GenBank/DDBJ whole genome shotgun (WGS) entry which is preliminary data.</text>
</comment>
<evidence type="ECO:0000313" key="1">
    <source>
        <dbReference type="EMBL" id="MQM13135.1"/>
    </source>
</evidence>